<reference evidence="1 2" key="1">
    <citation type="submission" date="2019-05" db="EMBL/GenBank/DDBJ databases">
        <title>Another draft genome of Portunus trituberculatus and its Hox gene families provides insights of decapod evolution.</title>
        <authorList>
            <person name="Jeong J.-H."/>
            <person name="Song I."/>
            <person name="Kim S."/>
            <person name="Choi T."/>
            <person name="Kim D."/>
            <person name="Ryu S."/>
            <person name="Kim W."/>
        </authorList>
    </citation>
    <scope>NUCLEOTIDE SEQUENCE [LARGE SCALE GENOMIC DNA]</scope>
    <source>
        <tissue evidence="1">Muscle</tissue>
    </source>
</reference>
<gene>
    <name evidence="1" type="ORF">E2C01_047690</name>
</gene>
<comment type="caution">
    <text evidence="1">The sequence shown here is derived from an EMBL/GenBank/DDBJ whole genome shotgun (WGS) entry which is preliminary data.</text>
</comment>
<evidence type="ECO:0000313" key="1">
    <source>
        <dbReference type="EMBL" id="MPC53790.1"/>
    </source>
</evidence>
<proteinExistence type="predicted"/>
<keyword evidence="2" id="KW-1185">Reference proteome</keyword>
<dbReference type="AlphaFoldDB" id="A0A5B7G185"/>
<accession>A0A5B7G185</accession>
<dbReference type="Proteomes" id="UP000324222">
    <property type="component" value="Unassembled WGS sequence"/>
</dbReference>
<evidence type="ECO:0000313" key="2">
    <source>
        <dbReference type="Proteomes" id="UP000324222"/>
    </source>
</evidence>
<dbReference type="EMBL" id="VSRR010011877">
    <property type="protein sequence ID" value="MPC53790.1"/>
    <property type="molecule type" value="Genomic_DNA"/>
</dbReference>
<organism evidence="1 2">
    <name type="scientific">Portunus trituberculatus</name>
    <name type="common">Swimming crab</name>
    <name type="synonym">Neptunus trituberculatus</name>
    <dbReference type="NCBI Taxonomy" id="210409"/>
    <lineage>
        <taxon>Eukaryota</taxon>
        <taxon>Metazoa</taxon>
        <taxon>Ecdysozoa</taxon>
        <taxon>Arthropoda</taxon>
        <taxon>Crustacea</taxon>
        <taxon>Multicrustacea</taxon>
        <taxon>Malacostraca</taxon>
        <taxon>Eumalacostraca</taxon>
        <taxon>Eucarida</taxon>
        <taxon>Decapoda</taxon>
        <taxon>Pleocyemata</taxon>
        <taxon>Brachyura</taxon>
        <taxon>Eubrachyura</taxon>
        <taxon>Portunoidea</taxon>
        <taxon>Portunidae</taxon>
        <taxon>Portuninae</taxon>
        <taxon>Portunus</taxon>
    </lineage>
</organism>
<sequence length="84" mass="9246">MTMQAGRSQCLPVRSDYRYKRTIVKITNPGLLRAVMGADEGVARGFVGRRGVYLFRAGVLDVDAISDTCRKARHILDGGSLLFT</sequence>
<name>A0A5B7G185_PORTR</name>
<protein>
    <submittedName>
        <fullName evidence="1">Uncharacterized protein</fullName>
    </submittedName>
</protein>